<keyword evidence="3" id="KW-1185">Reference proteome</keyword>
<dbReference type="AlphaFoldDB" id="A0A2W2BFT8"/>
<protein>
    <submittedName>
        <fullName evidence="2">DUF916 domain-containing protein</fullName>
    </submittedName>
</protein>
<feature type="transmembrane region" description="Helical" evidence="1">
    <location>
        <begin position="310"/>
        <end position="330"/>
    </location>
</feature>
<proteinExistence type="predicted"/>
<keyword evidence="1" id="KW-1133">Transmembrane helix</keyword>
<name>A0A2W2BFT8_9ACTN</name>
<accession>A0A2W2BFT8</accession>
<evidence type="ECO:0000256" key="1">
    <source>
        <dbReference type="SAM" id="Phobius"/>
    </source>
</evidence>
<keyword evidence="1" id="KW-0812">Transmembrane</keyword>
<dbReference type="Proteomes" id="UP000248764">
    <property type="component" value="Unassembled WGS sequence"/>
</dbReference>
<dbReference type="EMBL" id="POTW01000012">
    <property type="protein sequence ID" value="PZF84852.1"/>
    <property type="molecule type" value="Genomic_DNA"/>
</dbReference>
<reference evidence="2 3" key="1">
    <citation type="submission" date="2018-01" db="EMBL/GenBank/DDBJ databases">
        <title>Draft genome sequence of Jiangella sp. GTF31.</title>
        <authorList>
            <person name="Sahin N."/>
            <person name="Ay H."/>
            <person name="Saygin H."/>
        </authorList>
    </citation>
    <scope>NUCLEOTIDE SEQUENCE [LARGE SCALE GENOMIC DNA]</scope>
    <source>
        <strain evidence="2 3">GTF31</strain>
    </source>
</reference>
<organism evidence="2 3">
    <name type="scientific">Jiangella anatolica</name>
    <dbReference type="NCBI Taxonomy" id="2670374"/>
    <lineage>
        <taxon>Bacteria</taxon>
        <taxon>Bacillati</taxon>
        <taxon>Actinomycetota</taxon>
        <taxon>Actinomycetes</taxon>
        <taxon>Jiangellales</taxon>
        <taxon>Jiangellaceae</taxon>
        <taxon>Jiangella</taxon>
    </lineage>
</organism>
<sequence>MAGCAGPCAHHRSTSTVRTLGRLAALIVTIGGCLALPATAAPAETPEAPTTWGIVPSGPDGPGDRAAFEYTLDPGTTISDVVAVSNYTEAPLTLDLYASDAVRNTQGGFDLLPAADEPVDVGSWVDLGEPAVTIPARSRVDVPFRITVPADATPGDHAGGIVAGLTTQATGGAGGQVAVDRRVGARIYLRVTGTLEPSLTVDDVHVAFDGLPLGQPGAVRVDYTVRNEGNLRLAGRPALRVAGPFGLGERTWTGDPLPELLPGDSISGSAVVDGVWQLGRLDVEVEIRPETSGSQVLDPAPPPGTFATRLWVVPWVPLALLAALALALVWRRRRRRRRGATPAGTSTPRPASAAG</sequence>
<gene>
    <name evidence="2" type="ORF">C1I92_07260</name>
</gene>
<evidence type="ECO:0000313" key="3">
    <source>
        <dbReference type="Proteomes" id="UP000248764"/>
    </source>
</evidence>
<keyword evidence="1" id="KW-0472">Membrane</keyword>
<comment type="caution">
    <text evidence="2">The sequence shown here is derived from an EMBL/GenBank/DDBJ whole genome shotgun (WGS) entry which is preliminary data.</text>
</comment>
<evidence type="ECO:0000313" key="2">
    <source>
        <dbReference type="EMBL" id="PZF84852.1"/>
    </source>
</evidence>